<organism evidence="4 5">
    <name type="scientific">Aquifex aeolicus</name>
    <dbReference type="NCBI Taxonomy" id="63363"/>
    <lineage>
        <taxon>Bacteria</taxon>
        <taxon>Pseudomonadati</taxon>
        <taxon>Aquificota</taxon>
        <taxon>Aquificia</taxon>
        <taxon>Aquificales</taxon>
        <taxon>Aquificaceae</taxon>
        <taxon>Aquifex</taxon>
    </lineage>
</organism>
<dbReference type="Gene3D" id="2.40.30.170">
    <property type="match status" value="1"/>
</dbReference>
<evidence type="ECO:0000259" key="3">
    <source>
        <dbReference type="Pfam" id="PF25917"/>
    </source>
</evidence>
<dbReference type="InterPro" id="IPR006143">
    <property type="entry name" value="RND_pump_MFP"/>
</dbReference>
<sequence length="369" mass="41373">MKKYLFVTVGVLFFFFAFGLYKVKERKEELNNLEKPKMVPYTVSLIKPQKGKLKAFTTFRAKYEPIHKGVLAPKTSGIVQKLSVREGDTFKRGEVLAVVDPTDLKAQLNTLTAKAQALEVALGAAKLFYETQKSIYERNLKLYETGGISKEELQLSESSLKRAEAQYMQTLAELKSVKAQIEELKHNLENYSKIKAPYDGVIRTIYAKEGSFVPAGKPVLEIENTDLYRLVASIPTDVKVGKTALVEVGDKKYTLEVDKVLPSAQNGLKKVVIYTKRLNIPSESWVNVKIETGECKGYTVPSSALLYLDGGTYLVNEKKKLIPVKVEFLSGNSACVTGKIPPEERFIVAGQFRLRQIALYKYPIRVKGK</sequence>
<feature type="domain" description="Multidrug resistance protein MdtA-like barrel-sandwich hybrid" evidence="3">
    <location>
        <begin position="72"/>
        <end position="218"/>
    </location>
</feature>
<dbReference type="Pfam" id="PF25917">
    <property type="entry name" value="BSH_RND"/>
    <property type="match status" value="1"/>
</dbReference>
<dbReference type="PANTHER" id="PTHR30469">
    <property type="entry name" value="MULTIDRUG RESISTANCE PROTEIN MDTA"/>
    <property type="match status" value="1"/>
</dbReference>
<evidence type="ECO:0000256" key="2">
    <source>
        <dbReference type="SAM" id="Coils"/>
    </source>
</evidence>
<keyword evidence="2" id="KW-0175">Coiled coil</keyword>
<name>A0A9D0YNK1_AQUAO</name>
<evidence type="ECO:0000256" key="1">
    <source>
        <dbReference type="ARBA" id="ARBA00009477"/>
    </source>
</evidence>
<protein>
    <submittedName>
        <fullName evidence="4">Efflux RND transporter periplasmic adaptor subunit</fullName>
    </submittedName>
</protein>
<evidence type="ECO:0000313" key="4">
    <source>
        <dbReference type="EMBL" id="HIP97842.1"/>
    </source>
</evidence>
<dbReference type="NCBIfam" id="TIGR01730">
    <property type="entry name" value="RND_mfp"/>
    <property type="match status" value="1"/>
</dbReference>
<dbReference type="Gene3D" id="2.40.50.100">
    <property type="match status" value="1"/>
</dbReference>
<comment type="similarity">
    <text evidence="1">Belongs to the membrane fusion protein (MFP) (TC 8.A.1) family.</text>
</comment>
<dbReference type="AlphaFoldDB" id="A0A9D0YNK1"/>
<dbReference type="Gene3D" id="1.10.287.470">
    <property type="entry name" value="Helix hairpin bin"/>
    <property type="match status" value="1"/>
</dbReference>
<proteinExistence type="inferred from homology"/>
<dbReference type="GO" id="GO:1990281">
    <property type="term" value="C:efflux pump complex"/>
    <property type="evidence" value="ECO:0007669"/>
    <property type="project" value="TreeGrafter"/>
</dbReference>
<reference evidence="4" key="1">
    <citation type="journal article" date="2020" name="ISME J.">
        <title>Gammaproteobacteria mediating utilization of methyl-, sulfur- and petroleum organic compounds in deep ocean hydrothermal plumes.</title>
        <authorList>
            <person name="Zhou Z."/>
            <person name="Liu Y."/>
            <person name="Pan J."/>
            <person name="Cron B.R."/>
            <person name="Toner B.M."/>
            <person name="Anantharaman K."/>
            <person name="Breier J.A."/>
            <person name="Dick G.J."/>
            <person name="Li M."/>
        </authorList>
    </citation>
    <scope>NUCLEOTIDE SEQUENCE</scope>
    <source>
        <strain evidence="4">SZUA-1501</strain>
    </source>
</reference>
<dbReference type="Proteomes" id="UP000606463">
    <property type="component" value="Unassembled WGS sequence"/>
</dbReference>
<comment type="caution">
    <text evidence="4">The sequence shown here is derived from an EMBL/GenBank/DDBJ whole genome shotgun (WGS) entry which is preliminary data.</text>
</comment>
<dbReference type="InterPro" id="IPR058625">
    <property type="entry name" value="MdtA-like_BSH"/>
</dbReference>
<evidence type="ECO:0000313" key="5">
    <source>
        <dbReference type="Proteomes" id="UP000606463"/>
    </source>
</evidence>
<feature type="coiled-coil region" evidence="2">
    <location>
        <begin position="160"/>
        <end position="194"/>
    </location>
</feature>
<dbReference type="Gene3D" id="2.40.420.20">
    <property type="match status" value="1"/>
</dbReference>
<gene>
    <name evidence="4" type="ORF">EYH37_00520</name>
</gene>
<accession>A0A9D0YNK1</accession>
<dbReference type="SUPFAM" id="SSF111369">
    <property type="entry name" value="HlyD-like secretion proteins"/>
    <property type="match status" value="1"/>
</dbReference>
<dbReference type="EMBL" id="DQVE01000004">
    <property type="protein sequence ID" value="HIP97842.1"/>
    <property type="molecule type" value="Genomic_DNA"/>
</dbReference>
<dbReference type="PANTHER" id="PTHR30469:SF15">
    <property type="entry name" value="HLYD FAMILY OF SECRETION PROTEINS"/>
    <property type="match status" value="1"/>
</dbReference>
<dbReference type="GO" id="GO:0015562">
    <property type="term" value="F:efflux transmembrane transporter activity"/>
    <property type="evidence" value="ECO:0007669"/>
    <property type="project" value="TreeGrafter"/>
</dbReference>